<reference evidence="1 2" key="1">
    <citation type="submission" date="2023-07" db="EMBL/GenBank/DDBJ databases">
        <title>Sequencing the genomes of 1000 actinobacteria strains.</title>
        <authorList>
            <person name="Klenk H.-P."/>
        </authorList>
    </citation>
    <scope>NUCLEOTIDE SEQUENCE [LARGE SCALE GENOMIC DNA]</scope>
    <source>
        <strain evidence="1 2">DSM 44709</strain>
    </source>
</reference>
<dbReference type="RefSeq" id="WP_307248509.1">
    <property type="nucleotide sequence ID" value="NZ_JAUSUZ010000001.1"/>
</dbReference>
<dbReference type="AlphaFoldDB" id="A0AAE4B2D6"/>
<protein>
    <submittedName>
        <fullName evidence="1">Uncharacterized protein</fullName>
    </submittedName>
</protein>
<dbReference type="Proteomes" id="UP001240236">
    <property type="component" value="Unassembled WGS sequence"/>
</dbReference>
<proteinExistence type="predicted"/>
<keyword evidence="2" id="KW-1185">Reference proteome</keyword>
<dbReference type="EMBL" id="JAUSUZ010000001">
    <property type="protein sequence ID" value="MDQ0371584.1"/>
    <property type="molecule type" value="Genomic_DNA"/>
</dbReference>
<organism evidence="1 2">
    <name type="scientific">Catenuloplanes indicus</name>
    <dbReference type="NCBI Taxonomy" id="137267"/>
    <lineage>
        <taxon>Bacteria</taxon>
        <taxon>Bacillati</taxon>
        <taxon>Actinomycetota</taxon>
        <taxon>Actinomycetes</taxon>
        <taxon>Micromonosporales</taxon>
        <taxon>Micromonosporaceae</taxon>
        <taxon>Catenuloplanes</taxon>
    </lineage>
</organism>
<sequence length="103" mass="11704">MTDPDLYLRIATALRWARQHGWIKRYPRTGRDGLHSWQSARGEWPAHRVQFNGDTLSVQESAEEWTGWTSRLTMRIHNPREALGALAVIGLIPAAFAQPADGR</sequence>
<name>A0AAE4B2D6_9ACTN</name>
<comment type="caution">
    <text evidence="1">The sequence shown here is derived from an EMBL/GenBank/DDBJ whole genome shotgun (WGS) entry which is preliminary data.</text>
</comment>
<evidence type="ECO:0000313" key="2">
    <source>
        <dbReference type="Proteomes" id="UP001240236"/>
    </source>
</evidence>
<gene>
    <name evidence="1" type="ORF">J2S42_008253</name>
</gene>
<accession>A0AAE4B2D6</accession>
<evidence type="ECO:0000313" key="1">
    <source>
        <dbReference type="EMBL" id="MDQ0371584.1"/>
    </source>
</evidence>